<proteinExistence type="predicted"/>
<dbReference type="EMBL" id="JAHHHN010000002">
    <property type="protein sequence ID" value="MBW4560623.1"/>
    <property type="molecule type" value="Genomic_DNA"/>
</dbReference>
<dbReference type="Proteomes" id="UP000715781">
    <property type="component" value="Unassembled WGS sequence"/>
</dbReference>
<comment type="caution">
    <text evidence="1">The sequence shown here is derived from an EMBL/GenBank/DDBJ whole genome shotgun (WGS) entry which is preliminary data.</text>
</comment>
<protein>
    <submittedName>
        <fullName evidence="1">Uncharacterized protein</fullName>
    </submittedName>
</protein>
<reference evidence="1" key="2">
    <citation type="journal article" date="2022" name="Microbiol. Resour. Announc.">
        <title>Metagenome Sequencing to Explore Phylogenomics of Terrestrial Cyanobacteria.</title>
        <authorList>
            <person name="Ward R.D."/>
            <person name="Stajich J.E."/>
            <person name="Johansen J.R."/>
            <person name="Huntemann M."/>
            <person name="Clum A."/>
            <person name="Foster B."/>
            <person name="Foster B."/>
            <person name="Roux S."/>
            <person name="Palaniappan K."/>
            <person name="Varghese N."/>
            <person name="Mukherjee S."/>
            <person name="Reddy T.B.K."/>
            <person name="Daum C."/>
            <person name="Copeland A."/>
            <person name="Chen I.A."/>
            <person name="Ivanova N.N."/>
            <person name="Kyrpides N.C."/>
            <person name="Shapiro N."/>
            <person name="Eloe-Fadrosh E.A."/>
            <person name="Pietrasiak N."/>
        </authorList>
    </citation>
    <scope>NUCLEOTIDE SEQUENCE</scope>
    <source>
        <strain evidence="1">JT2-VF2</strain>
    </source>
</reference>
<name>A0A951PWW4_9NOST</name>
<gene>
    <name evidence="1" type="ORF">KME32_05590</name>
</gene>
<dbReference type="AlphaFoldDB" id="A0A951PWW4"/>
<accession>A0A951PWW4</accession>
<reference evidence="1" key="1">
    <citation type="submission" date="2021-05" db="EMBL/GenBank/DDBJ databases">
        <authorList>
            <person name="Pietrasiak N."/>
            <person name="Ward R."/>
            <person name="Stajich J.E."/>
            <person name="Kurbessoian T."/>
        </authorList>
    </citation>
    <scope>NUCLEOTIDE SEQUENCE</scope>
    <source>
        <strain evidence="1">JT2-VF2</strain>
    </source>
</reference>
<sequence length="499" mass="56089">MADLETLLNELPNLVESLKLTVGDSQKISQEITRLNHVQAQLQNLQTAIAQELSSGKFNNTVVGVLSLTTAITVFPPETFFVDQLITRGQGFIAEKFGNTYTKLSLNDLQAQIERWNEWSELLQTIAKDILSDSQFINQINSNINYSSLPECFQKIKEALNINLEVIKPKKLQQQLQKIITFQEELTQIQERFTVIFNSIKNSHNILEMLLGLSAFCGNSGLELEWFNDEYGFIISSAGKFQPLVDIINDCEILKQKIDALLTDSSSLKLQAEQELINIEERLNKKQNANNIKRLVPDFLIPKVAHSTLAIASSLVIFGLGIWVIKHKIPQFQQVSLITEQERSAIANYKSAQKLGMEAAIMVQKPPLPLPVWQQAETKWQQAVNLLESIPEGTSVSTPVKKHLNIYRDNSIAISQRILTEKKVAANLKSSQQLATEAAAMAENLPHSALIRQLAKAQLQQAINLLEGIPEGTFVYKQAKDQLSNYKNNYKAISIKLKE</sequence>
<organism evidence="1 2">
    <name type="scientific">Mojavia pulchra JT2-VF2</name>
    <dbReference type="NCBI Taxonomy" id="287848"/>
    <lineage>
        <taxon>Bacteria</taxon>
        <taxon>Bacillati</taxon>
        <taxon>Cyanobacteriota</taxon>
        <taxon>Cyanophyceae</taxon>
        <taxon>Nostocales</taxon>
        <taxon>Nostocaceae</taxon>
    </lineage>
</organism>
<evidence type="ECO:0000313" key="2">
    <source>
        <dbReference type="Proteomes" id="UP000715781"/>
    </source>
</evidence>
<evidence type="ECO:0000313" key="1">
    <source>
        <dbReference type="EMBL" id="MBW4560623.1"/>
    </source>
</evidence>